<dbReference type="SUPFAM" id="SSF56925">
    <property type="entry name" value="OMPA-like"/>
    <property type="match status" value="1"/>
</dbReference>
<gene>
    <name evidence="4" type="ORF">Gilli_2608</name>
</gene>
<dbReference type="Pfam" id="PF13505">
    <property type="entry name" value="OMP_b-brl"/>
    <property type="match status" value="1"/>
</dbReference>
<evidence type="ECO:0000259" key="3">
    <source>
        <dbReference type="Pfam" id="PF13505"/>
    </source>
</evidence>
<organism evidence="4 5">
    <name type="scientific">Gillisia limnaea (strain DSM 15749 / LMG 21470 / R-8282)</name>
    <dbReference type="NCBI Taxonomy" id="865937"/>
    <lineage>
        <taxon>Bacteria</taxon>
        <taxon>Pseudomonadati</taxon>
        <taxon>Bacteroidota</taxon>
        <taxon>Flavobacteriia</taxon>
        <taxon>Flavobacteriales</taxon>
        <taxon>Flavobacteriaceae</taxon>
        <taxon>Gillisia</taxon>
    </lineage>
</organism>
<protein>
    <recommendedName>
        <fullName evidence="3">Outer membrane protein beta-barrel domain-containing protein</fullName>
    </recommendedName>
</protein>
<feature type="chain" id="PRO_5003560446" description="Outer membrane protein beta-barrel domain-containing protein" evidence="2">
    <location>
        <begin position="23"/>
        <end position="193"/>
    </location>
</feature>
<accession>H2BY20</accession>
<evidence type="ECO:0000256" key="1">
    <source>
        <dbReference type="ARBA" id="ARBA00022729"/>
    </source>
</evidence>
<dbReference type="HOGENOM" id="CLU_106628_0_0_10"/>
<keyword evidence="5" id="KW-1185">Reference proteome</keyword>
<feature type="signal peptide" evidence="2">
    <location>
        <begin position="1"/>
        <end position="22"/>
    </location>
</feature>
<dbReference type="InterPro" id="IPR011250">
    <property type="entry name" value="OMP/PagP_B-barrel"/>
</dbReference>
<dbReference type="eggNOG" id="COG3047">
    <property type="taxonomic scope" value="Bacteria"/>
</dbReference>
<dbReference type="EMBL" id="JH594606">
    <property type="protein sequence ID" value="EHQ03226.1"/>
    <property type="molecule type" value="Genomic_DNA"/>
</dbReference>
<dbReference type="Proteomes" id="UP000003844">
    <property type="component" value="Unassembled WGS sequence"/>
</dbReference>
<evidence type="ECO:0000313" key="5">
    <source>
        <dbReference type="Proteomes" id="UP000003844"/>
    </source>
</evidence>
<feature type="domain" description="Outer membrane protein beta-barrel" evidence="3">
    <location>
        <begin position="14"/>
        <end position="189"/>
    </location>
</feature>
<dbReference type="AlphaFoldDB" id="H2BY20"/>
<dbReference type="STRING" id="865937.Gilli_2608"/>
<dbReference type="PROSITE" id="PS51257">
    <property type="entry name" value="PROKAR_LIPOPROTEIN"/>
    <property type="match status" value="1"/>
</dbReference>
<name>H2BY20_GILLR</name>
<keyword evidence="1 2" id="KW-0732">Signal</keyword>
<evidence type="ECO:0000313" key="4">
    <source>
        <dbReference type="EMBL" id="EHQ03226.1"/>
    </source>
</evidence>
<dbReference type="OrthoDB" id="1100205at2"/>
<sequence>MDKTKSILLGVFILMACNISVAQNQWTAEFRPGLNFPADEIAGSDVKTGFGFEITMAYNFLESLGAYAGWGWNDFRANDALGEINVNFEETGYSFGLQFIHATGISSLSYLLRAGAIYNHLEAKDNSGNRINNTGHNFGWQLDGGVSIDLPAGFNLRPSIRYRSLPGEFEIGTTSTNADLNYISFGVGLAKTF</sequence>
<dbReference type="Gene3D" id="2.40.160.20">
    <property type="match status" value="1"/>
</dbReference>
<dbReference type="RefSeq" id="WP_006989533.1">
    <property type="nucleotide sequence ID" value="NZ_JH594606.1"/>
</dbReference>
<evidence type="ECO:0000256" key="2">
    <source>
        <dbReference type="SAM" id="SignalP"/>
    </source>
</evidence>
<dbReference type="InterPro" id="IPR027385">
    <property type="entry name" value="Beta-barrel_OMP"/>
</dbReference>
<proteinExistence type="predicted"/>
<reference evidence="5" key="1">
    <citation type="journal article" date="2012" name="Stand. Genomic Sci.">
        <title>Genome sequence of the Antarctic rhodopsins-containing flavobacterium Gillisia limnaea type strain (R-8282(T)).</title>
        <authorList>
            <person name="Riedel T."/>
            <person name="Held B."/>
            <person name="Nolan M."/>
            <person name="Lucas S."/>
            <person name="Lapidus A."/>
            <person name="Tice H."/>
            <person name="Del Rio T.G."/>
            <person name="Cheng J.F."/>
            <person name="Han C."/>
            <person name="Tapia R."/>
            <person name="Goodwin L.A."/>
            <person name="Pitluck S."/>
            <person name="Liolios K."/>
            <person name="Mavromatis K."/>
            <person name="Pagani I."/>
            <person name="Ivanova N."/>
            <person name="Mikhailova N."/>
            <person name="Pati A."/>
            <person name="Chen A."/>
            <person name="Palaniappan K."/>
            <person name="Land M."/>
            <person name="Rohde M."/>
            <person name="Tindall B.J."/>
            <person name="Detter J.C."/>
            <person name="Goker M."/>
            <person name="Bristow J."/>
            <person name="Eisen J.A."/>
            <person name="Markowitz V."/>
            <person name="Hugenholtz P."/>
            <person name="Kyrpides N.C."/>
            <person name="Klenk H.P."/>
            <person name="Woyke T."/>
        </authorList>
    </citation>
    <scope>NUCLEOTIDE SEQUENCE [LARGE SCALE GENOMIC DNA]</scope>
    <source>
        <strain evidence="5">DSM 15749 / LMG 21470 / R-8282</strain>
    </source>
</reference>